<proteinExistence type="predicted"/>
<evidence type="ECO:0000313" key="6">
    <source>
        <dbReference type="Proteomes" id="UP000325002"/>
    </source>
</evidence>
<dbReference type="Proteomes" id="UP000325002">
    <property type="component" value="Unassembled WGS sequence"/>
</dbReference>
<gene>
    <name evidence="5" type="ORF">EPJ81_07920</name>
</gene>
<dbReference type="GO" id="GO:0008233">
    <property type="term" value="F:peptidase activity"/>
    <property type="evidence" value="ECO:0007669"/>
    <property type="project" value="UniProtKB-KW"/>
</dbReference>
<evidence type="ECO:0000256" key="2">
    <source>
        <dbReference type="ARBA" id="ARBA00022670"/>
    </source>
</evidence>
<organism evidence="5 6">
    <name type="scientific">Brachyspira aalborgi</name>
    <dbReference type="NCBI Taxonomy" id="29522"/>
    <lineage>
        <taxon>Bacteria</taxon>
        <taxon>Pseudomonadati</taxon>
        <taxon>Spirochaetota</taxon>
        <taxon>Spirochaetia</taxon>
        <taxon>Brachyspirales</taxon>
        <taxon>Brachyspiraceae</taxon>
        <taxon>Brachyspira</taxon>
    </lineage>
</organism>
<dbReference type="InterPro" id="IPR054613">
    <property type="entry name" value="Peptidase_S78_dom"/>
</dbReference>
<dbReference type="Pfam" id="PF04586">
    <property type="entry name" value="Peptidase_S78"/>
    <property type="match status" value="1"/>
</dbReference>
<dbReference type="InterPro" id="IPR006433">
    <property type="entry name" value="Prohead_protease"/>
</dbReference>
<dbReference type="GO" id="GO:0006508">
    <property type="term" value="P:proteolysis"/>
    <property type="evidence" value="ECO:0007669"/>
    <property type="project" value="UniProtKB-KW"/>
</dbReference>
<dbReference type="EMBL" id="SAYD01000018">
    <property type="protein sequence ID" value="TXJ39034.1"/>
    <property type="molecule type" value="Genomic_DNA"/>
</dbReference>
<reference evidence="5 6" key="1">
    <citation type="journal article" date="1992" name="Lakartidningen">
        <title>[Penicillin V and not amoxicillin is the first choice preparation in acute otitis].</title>
        <authorList>
            <person name="Kamme C."/>
            <person name="Lundgren K."/>
            <person name="Prellner K."/>
        </authorList>
    </citation>
    <scope>NUCLEOTIDE SEQUENCE [LARGE SCALE GENOMIC DNA]</scope>
    <source>
        <strain evidence="5 6">PC3997IV</strain>
    </source>
</reference>
<dbReference type="NCBIfam" id="TIGR01543">
    <property type="entry name" value="proheadase_HK97"/>
    <property type="match status" value="1"/>
</dbReference>
<evidence type="ECO:0000256" key="1">
    <source>
        <dbReference type="ARBA" id="ARBA00022612"/>
    </source>
</evidence>
<comment type="caution">
    <text evidence="5">The sequence shown here is derived from an EMBL/GenBank/DDBJ whole genome shotgun (WGS) entry which is preliminary data.</text>
</comment>
<keyword evidence="1" id="KW-1188">Viral release from host cell</keyword>
<keyword evidence="2 5" id="KW-0645">Protease</keyword>
<evidence type="ECO:0000259" key="4">
    <source>
        <dbReference type="Pfam" id="PF04586"/>
    </source>
</evidence>
<keyword evidence="3" id="KW-0378">Hydrolase</keyword>
<name>A0A5C8EPN0_9SPIR</name>
<dbReference type="RefSeq" id="WP_147778514.1">
    <property type="nucleotide sequence ID" value="NZ_SAYD01000018.1"/>
</dbReference>
<protein>
    <submittedName>
        <fullName evidence="5">HK97 family phage prohead protease</fullName>
    </submittedName>
</protein>
<evidence type="ECO:0000256" key="3">
    <source>
        <dbReference type="ARBA" id="ARBA00022801"/>
    </source>
</evidence>
<sequence>MKNKNEINKYEIRNINIEISHLEKRDDIPDATPKGTQSAGGQKSKLSGYAIVFNILSEPIFGLFKERVMPEALEKTLKEDDQLCLWGHDSMYVLGRKSANTLDLRVDDKGLYFEVTPPNTNWARDLVESVHRGDINQMSFGFKVFDKRWIQDKETIKEHGMPIREILGIKLYEISIVSFPAYSQSSVRNHNNEDMYIPTPPKVEDCNLEYNFEDRNILYDKKIKILRLKNNLI</sequence>
<accession>A0A5C8EPN0</accession>
<evidence type="ECO:0000313" key="5">
    <source>
        <dbReference type="EMBL" id="TXJ39034.1"/>
    </source>
</evidence>
<dbReference type="AlphaFoldDB" id="A0A5C8EPN0"/>
<feature type="domain" description="Prohead serine protease" evidence="4">
    <location>
        <begin position="42"/>
        <end position="189"/>
    </location>
</feature>